<organism evidence="1 2">
    <name type="scientific">Russula earlei</name>
    <dbReference type="NCBI Taxonomy" id="71964"/>
    <lineage>
        <taxon>Eukaryota</taxon>
        <taxon>Fungi</taxon>
        <taxon>Dikarya</taxon>
        <taxon>Basidiomycota</taxon>
        <taxon>Agaricomycotina</taxon>
        <taxon>Agaricomycetes</taxon>
        <taxon>Russulales</taxon>
        <taxon>Russulaceae</taxon>
        <taxon>Russula</taxon>
    </lineage>
</organism>
<evidence type="ECO:0000313" key="2">
    <source>
        <dbReference type="Proteomes" id="UP001207468"/>
    </source>
</evidence>
<evidence type="ECO:0000313" key="1">
    <source>
        <dbReference type="EMBL" id="KAI9437773.1"/>
    </source>
</evidence>
<name>A0ACC0TT64_9AGAM</name>
<sequence>MESTAKKAIVLMNLGSPDSTEVKDVKRYLNEFLMDERVIDVPFLIRALLVKGFIVPPRAPKSAEAYKTIWTKEGSPLIVFTKQLQQALQQQIEEPVEIAMRYGNPSPAAAFDKLLTAHPHLEEVVALPLYPHYAMSSFETAVEYAKEQYQQKQYPFKLTFLKPFYNEEHYIQALSANIAPYLQQDYDHLLFSYHAIHIIFVVTWFAGMFYMPRLFIYNTEAAEKSEDVKLALREQFGVMMKRLWYGITWPSAIITLVMGTTVLFTGGWNNVLFDEEGRWLLIKLFFVLGLYAYHFSLHAIFKQQQKGIFKYPSQKLRVWNEVCTIFLIPIVMLAVVKQSISWVWGLVGLILFIILLMSAIKIYKLLRTKK</sequence>
<accession>A0ACC0TT64</accession>
<protein>
    <submittedName>
        <fullName evidence="1">Ferrochelatase-domain-containing protein</fullName>
    </submittedName>
</protein>
<comment type="caution">
    <text evidence="1">The sequence shown here is derived from an EMBL/GenBank/DDBJ whole genome shotgun (WGS) entry which is preliminary data.</text>
</comment>
<proteinExistence type="predicted"/>
<gene>
    <name evidence="1" type="ORF">F5148DRAFT_1294178</name>
</gene>
<dbReference type="EMBL" id="JAGFNK010000894">
    <property type="protein sequence ID" value="KAI9437773.1"/>
    <property type="molecule type" value="Genomic_DNA"/>
</dbReference>
<keyword evidence="2" id="KW-1185">Reference proteome</keyword>
<reference evidence="1" key="1">
    <citation type="submission" date="2021-03" db="EMBL/GenBank/DDBJ databases">
        <title>Evolutionary priming and transition to the ectomycorrhizal habit in an iconic lineage of mushroom-forming fungi: is preadaptation a requirement?</title>
        <authorList>
            <consortium name="DOE Joint Genome Institute"/>
            <person name="Looney B.P."/>
            <person name="Miyauchi S."/>
            <person name="Morin E."/>
            <person name="Drula E."/>
            <person name="Courty P.E."/>
            <person name="Chicoki N."/>
            <person name="Fauchery L."/>
            <person name="Kohler A."/>
            <person name="Kuo A."/>
            <person name="LaButti K."/>
            <person name="Pangilinan J."/>
            <person name="Lipzen A."/>
            <person name="Riley R."/>
            <person name="Andreopoulos W."/>
            <person name="He G."/>
            <person name="Johnson J."/>
            <person name="Barry K.W."/>
            <person name="Grigoriev I.V."/>
            <person name="Nagy L."/>
            <person name="Hibbett D."/>
            <person name="Henrissat B."/>
            <person name="Matheny P.B."/>
            <person name="Labbe J."/>
            <person name="Martin A.F."/>
        </authorList>
    </citation>
    <scope>NUCLEOTIDE SEQUENCE</scope>
    <source>
        <strain evidence="1">BPL698</strain>
    </source>
</reference>
<dbReference type="Proteomes" id="UP001207468">
    <property type="component" value="Unassembled WGS sequence"/>
</dbReference>